<accession>A0A679BAY7</accession>
<organism evidence="2">
    <name type="scientific">Oryza barthii</name>
    <dbReference type="NCBI Taxonomy" id="65489"/>
    <lineage>
        <taxon>Eukaryota</taxon>
        <taxon>Viridiplantae</taxon>
        <taxon>Streptophyta</taxon>
        <taxon>Embryophyta</taxon>
        <taxon>Tracheophyta</taxon>
        <taxon>Spermatophyta</taxon>
        <taxon>Magnoliopsida</taxon>
        <taxon>Liliopsida</taxon>
        <taxon>Poales</taxon>
        <taxon>Poaceae</taxon>
        <taxon>BOP clade</taxon>
        <taxon>Oryzoideae</taxon>
        <taxon>Oryzeae</taxon>
        <taxon>Oryzinae</taxon>
        <taxon>Oryza</taxon>
    </lineage>
</organism>
<reference evidence="2" key="1">
    <citation type="submission" date="2018-08" db="EMBL/GenBank/DDBJ databases">
        <title>Oryza barthii genomic DNA, chromosome 11, BAC clone:OBARTa0108M01.</title>
        <authorList>
            <person name="Wu J."/>
            <person name="Kanamori H."/>
        </authorList>
    </citation>
    <scope>NUCLEOTIDE SEQUENCE</scope>
    <source>
        <strain evidence="2">W1588</strain>
    </source>
</reference>
<feature type="region of interest" description="Disordered" evidence="1">
    <location>
        <begin position="66"/>
        <end position="90"/>
    </location>
</feature>
<proteinExistence type="predicted"/>
<feature type="region of interest" description="Disordered" evidence="1">
    <location>
        <begin position="1"/>
        <end position="44"/>
    </location>
</feature>
<gene>
    <name evidence="2" type="primary">OBARTa0108M01.23</name>
</gene>
<name>A0A679BAY7_9ORYZ</name>
<feature type="compositionally biased region" description="Pro residues" evidence="1">
    <location>
        <begin position="1"/>
        <end position="14"/>
    </location>
</feature>
<dbReference type="EMBL" id="AP018850">
    <property type="protein sequence ID" value="BBF89335.1"/>
    <property type="molecule type" value="Genomic_DNA"/>
</dbReference>
<protein>
    <submittedName>
        <fullName evidence="2">Uncharacterized protein</fullName>
    </submittedName>
</protein>
<evidence type="ECO:0000256" key="1">
    <source>
        <dbReference type="SAM" id="MobiDB-lite"/>
    </source>
</evidence>
<evidence type="ECO:0000313" key="2">
    <source>
        <dbReference type="EMBL" id="BBF89335.1"/>
    </source>
</evidence>
<sequence length="150" mass="16374">MDLPPAWPDPPRQPPGAASRAADCRSRAAPVSPPLASSRRGEGPTTAVLAAGRLCRRAVRAVARRRGGGGIEEAAEEDEAPSVPPLGRERRGRINLVTVSHECKWVINTSLPLSLKTFRLYRCSDVLTSSCQTIGHKNWQKIKHIPNKHF</sequence>
<dbReference type="AlphaFoldDB" id="A0A679BAY7"/>